<feature type="transmembrane region" description="Helical" evidence="1">
    <location>
        <begin position="12"/>
        <end position="36"/>
    </location>
</feature>
<feature type="transmembrane region" description="Helical" evidence="1">
    <location>
        <begin position="48"/>
        <end position="70"/>
    </location>
</feature>
<keyword evidence="1" id="KW-0472">Membrane</keyword>
<evidence type="ECO:0000313" key="3">
    <source>
        <dbReference type="EMBL" id="KZB86280.1"/>
    </source>
</evidence>
<dbReference type="InterPro" id="IPR002656">
    <property type="entry name" value="Acyl_transf_3_dom"/>
</dbReference>
<feature type="transmembrane region" description="Helical" evidence="1">
    <location>
        <begin position="245"/>
        <end position="264"/>
    </location>
</feature>
<dbReference type="RefSeq" id="WP_061990315.1">
    <property type="nucleotide sequence ID" value="NZ_FOPQ01000006.1"/>
</dbReference>
<feature type="transmembrane region" description="Helical" evidence="1">
    <location>
        <begin position="302"/>
        <end position="324"/>
    </location>
</feature>
<name>A0A154MQB4_9PSEU</name>
<dbReference type="GO" id="GO:0016020">
    <property type="term" value="C:membrane"/>
    <property type="evidence" value="ECO:0007669"/>
    <property type="project" value="TreeGrafter"/>
</dbReference>
<dbReference type="PANTHER" id="PTHR23028">
    <property type="entry name" value="ACETYLTRANSFERASE"/>
    <property type="match status" value="1"/>
</dbReference>
<gene>
    <name evidence="4" type="ORF">ATP06_0237680</name>
    <name evidence="3" type="ORF">AVL48_27230</name>
</gene>
<evidence type="ECO:0000313" key="5">
    <source>
        <dbReference type="Proteomes" id="UP000076321"/>
    </source>
</evidence>
<evidence type="ECO:0000259" key="2">
    <source>
        <dbReference type="Pfam" id="PF01757"/>
    </source>
</evidence>
<feature type="transmembrane region" description="Helical" evidence="1">
    <location>
        <begin position="270"/>
        <end position="290"/>
    </location>
</feature>
<dbReference type="OrthoDB" id="9796461at2"/>
<comment type="caution">
    <text evidence="3">The sequence shown here is derived from an EMBL/GenBank/DDBJ whole genome shotgun (WGS) entry which is preliminary data.</text>
</comment>
<dbReference type="PANTHER" id="PTHR23028:SF53">
    <property type="entry name" value="ACYL_TRANSF_3 DOMAIN-CONTAINING PROTEIN"/>
    <property type="match status" value="1"/>
</dbReference>
<feature type="transmembrane region" description="Helical" evidence="1">
    <location>
        <begin position="336"/>
        <end position="359"/>
    </location>
</feature>
<protein>
    <recommendedName>
        <fullName evidence="2">Acyltransferase 3 domain-containing protein</fullName>
    </recommendedName>
</protein>
<reference evidence="3 5" key="1">
    <citation type="submission" date="2015-12" db="EMBL/GenBank/DDBJ databases">
        <title>Amycolatopsis regifaucium genome sequencing and assembly.</title>
        <authorList>
            <person name="Mayilraj S."/>
        </authorList>
    </citation>
    <scope>NUCLEOTIDE SEQUENCE [LARGE SCALE GENOMIC DNA]</scope>
    <source>
        <strain evidence="3 5">GY080</strain>
    </source>
</reference>
<keyword evidence="1" id="KW-0812">Transmembrane</keyword>
<keyword evidence="1" id="KW-1133">Transmembrane helix</keyword>
<dbReference type="InterPro" id="IPR050879">
    <property type="entry name" value="Acyltransferase_3"/>
</dbReference>
<feature type="transmembrane region" description="Helical" evidence="1">
    <location>
        <begin position="91"/>
        <end position="113"/>
    </location>
</feature>
<proteinExistence type="predicted"/>
<reference evidence="4 6" key="2">
    <citation type="submission" date="2016-11" db="EMBL/GenBank/DDBJ databases">
        <title>Genome sequencing of Amycolatopsis regifaucium.</title>
        <authorList>
            <person name="Mayilraj S."/>
            <person name="Kaur N."/>
        </authorList>
    </citation>
    <scope>NUCLEOTIDE SEQUENCE [LARGE SCALE GENOMIC DNA]</scope>
    <source>
        <strain evidence="4 6">GY080</strain>
    </source>
</reference>
<evidence type="ECO:0000313" key="6">
    <source>
        <dbReference type="Proteomes" id="UP000186883"/>
    </source>
</evidence>
<dbReference type="EMBL" id="LOBU02000042">
    <property type="protein sequence ID" value="OKA03152.1"/>
    <property type="molecule type" value="Genomic_DNA"/>
</dbReference>
<organism evidence="3 5">
    <name type="scientific">Amycolatopsis regifaucium</name>
    <dbReference type="NCBI Taxonomy" id="546365"/>
    <lineage>
        <taxon>Bacteria</taxon>
        <taxon>Bacillati</taxon>
        <taxon>Actinomycetota</taxon>
        <taxon>Actinomycetes</taxon>
        <taxon>Pseudonocardiales</taxon>
        <taxon>Pseudonocardiaceae</taxon>
        <taxon>Amycolatopsis</taxon>
    </lineage>
</organism>
<sequence>MREVRPIRLPSLTGLRFVLALSVLLSHATYVLIAFGGPLQQVHGFIELASTAAVSGFFILSGFVLTWVNTPEDRTTAFWRRRFWKIFPNHTLAWTLSVVHVVVAIATSAAITLPGHSVLAGVTGFFLVQNWIPDVTVFAGFNSPAWSISAEVFFYALFPLLVVGVKKIPVSRLRQLWATLAIIVVTLPLVAMTISGPEAPEPYKWLKMNEYSLWFIYVFPPVRLMEFALGIVTARLIQVGRWPTLPRWSTAALLTMSFLATPLLPPQYLFGAACAVPLTLIIAGLAIRDIDGRSGSLTRPTVVFLGEASYALYIIHFPVLLITWQMVADFIHTPWAAILFAIVYIMIVQVISTLVYQYYERPLMRRFARPKHPTGNISGHK</sequence>
<evidence type="ECO:0000256" key="1">
    <source>
        <dbReference type="SAM" id="Phobius"/>
    </source>
</evidence>
<dbReference type="Proteomes" id="UP000076321">
    <property type="component" value="Unassembled WGS sequence"/>
</dbReference>
<keyword evidence="6" id="KW-1185">Reference proteome</keyword>
<dbReference type="GO" id="GO:0016747">
    <property type="term" value="F:acyltransferase activity, transferring groups other than amino-acyl groups"/>
    <property type="evidence" value="ECO:0007669"/>
    <property type="project" value="InterPro"/>
</dbReference>
<dbReference type="Pfam" id="PF01757">
    <property type="entry name" value="Acyl_transf_3"/>
    <property type="match status" value="1"/>
</dbReference>
<dbReference type="GO" id="GO:0000271">
    <property type="term" value="P:polysaccharide biosynthetic process"/>
    <property type="evidence" value="ECO:0007669"/>
    <property type="project" value="TreeGrafter"/>
</dbReference>
<evidence type="ECO:0000313" key="4">
    <source>
        <dbReference type="EMBL" id="OKA03152.1"/>
    </source>
</evidence>
<dbReference type="Proteomes" id="UP000186883">
    <property type="component" value="Unassembled WGS sequence"/>
</dbReference>
<dbReference type="AlphaFoldDB" id="A0A154MQB4"/>
<feature type="domain" description="Acyltransferase 3" evidence="2">
    <location>
        <begin position="11"/>
        <end position="350"/>
    </location>
</feature>
<feature type="transmembrane region" description="Helical" evidence="1">
    <location>
        <begin position="214"/>
        <end position="233"/>
    </location>
</feature>
<feature type="transmembrane region" description="Helical" evidence="1">
    <location>
        <begin position="176"/>
        <end position="194"/>
    </location>
</feature>
<feature type="transmembrane region" description="Helical" evidence="1">
    <location>
        <begin position="145"/>
        <end position="164"/>
    </location>
</feature>
<accession>A0A154MQB4</accession>
<dbReference type="EMBL" id="LQCI01000009">
    <property type="protein sequence ID" value="KZB86280.1"/>
    <property type="molecule type" value="Genomic_DNA"/>
</dbReference>